<dbReference type="SUPFAM" id="SSF47473">
    <property type="entry name" value="EF-hand"/>
    <property type="match status" value="1"/>
</dbReference>
<reference evidence="10" key="1">
    <citation type="submission" date="2025-08" db="UniProtKB">
        <authorList>
            <consortium name="Ensembl"/>
        </authorList>
    </citation>
    <scope>IDENTIFICATION</scope>
</reference>
<evidence type="ECO:0000256" key="1">
    <source>
        <dbReference type="ARBA" id="ARBA00004300"/>
    </source>
</evidence>
<dbReference type="InterPro" id="IPR002048">
    <property type="entry name" value="EF_hand_dom"/>
</dbReference>
<dbReference type="SMART" id="SM00054">
    <property type="entry name" value="EFh"/>
    <property type="match status" value="2"/>
</dbReference>
<reference evidence="10" key="2">
    <citation type="submission" date="2025-09" db="UniProtKB">
        <authorList>
            <consortium name="Ensembl"/>
        </authorList>
    </citation>
    <scope>IDENTIFICATION</scope>
</reference>
<keyword evidence="7" id="KW-0175">Coiled coil</keyword>
<feature type="region of interest" description="Disordered" evidence="8">
    <location>
        <begin position="504"/>
        <end position="559"/>
    </location>
</feature>
<feature type="region of interest" description="Disordered" evidence="8">
    <location>
        <begin position="107"/>
        <end position="147"/>
    </location>
</feature>
<dbReference type="Proteomes" id="UP000261540">
    <property type="component" value="Unplaced"/>
</dbReference>
<dbReference type="PANTHER" id="PTHR18905">
    <property type="entry name" value="NINEIN"/>
    <property type="match status" value="1"/>
</dbReference>
<dbReference type="Gene3D" id="1.10.287.1490">
    <property type="match status" value="1"/>
</dbReference>
<evidence type="ECO:0000313" key="11">
    <source>
        <dbReference type="Proteomes" id="UP000261540"/>
    </source>
</evidence>
<dbReference type="PROSITE" id="PS50222">
    <property type="entry name" value="EF_HAND_2"/>
    <property type="match status" value="2"/>
</dbReference>
<feature type="coiled-coil region" evidence="7">
    <location>
        <begin position="1037"/>
        <end position="1075"/>
    </location>
</feature>
<keyword evidence="3" id="KW-0597">Phosphoprotein</keyword>
<sequence>MEDEEQSHYVTQLKEEFDSCDTSGTGCLDKEELTALCHRLRLETHVPLLLATLLGPNQLGRVNFEEFKEGFVAVLSRSLDISTSEEDTSYLEPVPEEVKPKFVKGAKRYGRRSRPDGPISELTVNSEETPSFKTDQDKAPISGVQGTGLRRSTSLESVEDMEALFRKLDKDQDGRVSLKEFQRGFFKHGMLLKPSTCSTPIRPQAQHVAAKQVLEDASVQSTSAPLLTGGVSLRLLTRLDNGSGCASPECVITVWSEEGVRHGREILQSQTLDFSLDEALNLAELTMALDNELLVSENIIHQAALVSYKSEIQFLIQAEQACKERDKAKVDLERAERRNLQLVREVDEHHATMETLNESKIRSMEQEYRDRLTALRSQTEKESEVLLQQVDRERAQLQKEVDDLRVQEAGLQEEVAAASQENGQLEKEIVHLKWRLLDSEATISRLQKDLDHLLRDKFGSLDGSQTSLLGQEERFADIIREYEQQCRELRDKNDELSSELEMLRNQGSGRKCRDGTSAHTWSGRRSLITESDSDPEVKTSSSPLTRKKMDKNRGTPESALANMSIETELAVEQLKDRHRQEVQDLKIELETKVNYYERSLELMRFNMEVERKDISQSFKVEISELEEQRAQAEDREARLQETVAELRPQLQVAASELEQRAQHERAELEQSYSREISNLVQKFISEKEQLQVELQLKTDQELRLVVQLDEVAAENAVLKSRHCMLQQDMQRLQEEVDRKKKLEAMEKEHEQNREEVERLYKENSGHREESLQLSSRNLQLSEENVKLSAQLQSEQDAARIQAEFTERLSRERDETAATAQQLQQISNQRERELHGLEEELQAARDKLQNLPAMESELAGLTLKHQYLEQETRRQQKELEEHTMKAEQLQESLWSLSTEAEQLRSELQAVSLDRALRAQELASHQKMLQEARDKVQELEATVEKLRSEKEQLSCTRRQEEAQEAQALTRECQSLQSQNQEMLQKAQSQHACELQLQSERISQEAQEQLGQLYTQLAGEKWRGQQLEEQLNQQARQASVQMSLQQYEKARRLMEEKIEEVEIKLKNVRLVLQEKVNQLKEQLCKSTKSDVLLKELYVENAQLVKALQVTEQWQKSAERKNYLLEEKIGALNMLLRRV</sequence>
<feature type="coiled-coil region" evidence="7">
    <location>
        <begin position="725"/>
        <end position="983"/>
    </location>
</feature>
<evidence type="ECO:0000256" key="7">
    <source>
        <dbReference type="SAM" id="Coils"/>
    </source>
</evidence>
<comment type="subcellular location">
    <subcellularLocation>
        <location evidence="1">Cytoplasm</location>
        <location evidence="1">Cytoskeleton</location>
        <location evidence="1">Microtubule organizing center</location>
        <location evidence="1">Centrosome</location>
    </subcellularLocation>
</comment>
<dbReference type="PANTHER" id="PTHR18905:SF12">
    <property type="entry name" value="NINEIN-LIKE PROTEIN"/>
    <property type="match status" value="1"/>
</dbReference>
<keyword evidence="11" id="KW-1185">Reference proteome</keyword>
<dbReference type="GO" id="GO:0005813">
    <property type="term" value="C:centrosome"/>
    <property type="evidence" value="ECO:0007669"/>
    <property type="project" value="UniProtKB-SubCell"/>
</dbReference>
<evidence type="ECO:0000256" key="6">
    <source>
        <dbReference type="ARBA" id="ARBA00023212"/>
    </source>
</evidence>
<name>A0A3B3SGD7_9TELE</name>
<keyword evidence="4" id="KW-0479">Metal-binding</keyword>
<dbReference type="STRING" id="1676925.ENSPKIP00000029066"/>
<feature type="coiled-coil region" evidence="7">
    <location>
        <begin position="318"/>
        <end position="352"/>
    </location>
</feature>
<dbReference type="PROSITE" id="PS00018">
    <property type="entry name" value="EF_HAND_1"/>
    <property type="match status" value="2"/>
</dbReference>
<dbReference type="InterPro" id="IPR018247">
    <property type="entry name" value="EF_Hand_1_Ca_BS"/>
</dbReference>
<keyword evidence="6" id="KW-0206">Cytoskeleton</keyword>
<evidence type="ECO:0000256" key="2">
    <source>
        <dbReference type="ARBA" id="ARBA00022490"/>
    </source>
</evidence>
<keyword evidence="2" id="KW-0963">Cytoplasm</keyword>
<keyword evidence="5" id="KW-0106">Calcium</keyword>
<evidence type="ECO:0000259" key="9">
    <source>
        <dbReference type="PROSITE" id="PS50222"/>
    </source>
</evidence>
<feature type="domain" description="EF-hand" evidence="9">
    <location>
        <begin position="156"/>
        <end position="191"/>
    </location>
</feature>
<protein>
    <submittedName>
        <fullName evidence="10">Ninein-like</fullName>
    </submittedName>
</protein>
<organism evidence="10 11">
    <name type="scientific">Paramormyrops kingsleyae</name>
    <dbReference type="NCBI Taxonomy" id="1676925"/>
    <lineage>
        <taxon>Eukaryota</taxon>
        <taxon>Metazoa</taxon>
        <taxon>Chordata</taxon>
        <taxon>Craniata</taxon>
        <taxon>Vertebrata</taxon>
        <taxon>Euteleostomi</taxon>
        <taxon>Actinopterygii</taxon>
        <taxon>Neopterygii</taxon>
        <taxon>Teleostei</taxon>
        <taxon>Osteoglossocephala</taxon>
        <taxon>Osteoglossomorpha</taxon>
        <taxon>Osteoglossiformes</taxon>
        <taxon>Mormyridae</taxon>
        <taxon>Paramormyrops</taxon>
    </lineage>
</organism>
<dbReference type="GO" id="GO:0034454">
    <property type="term" value="P:microtubule anchoring at centrosome"/>
    <property type="evidence" value="ECO:0007669"/>
    <property type="project" value="TreeGrafter"/>
</dbReference>
<dbReference type="Ensembl" id="ENSPKIT00000009857.1">
    <property type="protein sequence ID" value="ENSPKIP00000029066.1"/>
    <property type="gene ID" value="ENSPKIG00000010435.1"/>
</dbReference>
<evidence type="ECO:0000256" key="4">
    <source>
        <dbReference type="ARBA" id="ARBA00022723"/>
    </source>
</evidence>
<evidence type="ECO:0000256" key="5">
    <source>
        <dbReference type="ARBA" id="ARBA00022837"/>
    </source>
</evidence>
<dbReference type="GO" id="GO:0005509">
    <property type="term" value="F:calcium ion binding"/>
    <property type="evidence" value="ECO:0007669"/>
    <property type="project" value="InterPro"/>
</dbReference>
<dbReference type="Gene3D" id="1.10.238.10">
    <property type="entry name" value="EF-hand"/>
    <property type="match status" value="2"/>
</dbReference>
<feature type="domain" description="EF-hand" evidence="9">
    <location>
        <begin position="8"/>
        <end position="43"/>
    </location>
</feature>
<feature type="coiled-coil region" evidence="7">
    <location>
        <begin position="615"/>
        <end position="700"/>
    </location>
</feature>
<proteinExistence type="predicted"/>
<feature type="compositionally biased region" description="Polar residues" evidence="8">
    <location>
        <begin position="122"/>
        <end position="133"/>
    </location>
</feature>
<evidence type="ECO:0000313" key="10">
    <source>
        <dbReference type="Ensembl" id="ENSPKIP00000029066.1"/>
    </source>
</evidence>
<accession>A0A3B3SGD7</accession>
<evidence type="ECO:0000256" key="3">
    <source>
        <dbReference type="ARBA" id="ARBA00022553"/>
    </source>
</evidence>
<evidence type="ECO:0000256" key="8">
    <source>
        <dbReference type="SAM" id="MobiDB-lite"/>
    </source>
</evidence>
<dbReference type="AlphaFoldDB" id="A0A3B3SGD7"/>
<dbReference type="GeneTree" id="ENSGT00660000095541"/>
<dbReference type="InterPro" id="IPR011992">
    <property type="entry name" value="EF-hand-dom_pair"/>
</dbReference>